<dbReference type="SUPFAM" id="SSF117916">
    <property type="entry name" value="Fe-S cluster assembly (FSCA) domain-like"/>
    <property type="match status" value="1"/>
</dbReference>
<gene>
    <name evidence="2" type="ORF">ACFOHJ_10465</name>
</gene>
<proteinExistence type="predicted"/>
<dbReference type="InterPro" id="IPR002744">
    <property type="entry name" value="MIP18-like"/>
</dbReference>
<protein>
    <submittedName>
        <fullName evidence="2">Metal-sulfur cluster assembly factor</fullName>
    </submittedName>
</protein>
<dbReference type="Gene3D" id="3.30.300.130">
    <property type="entry name" value="Fe-S cluster assembly (FSCA)"/>
    <property type="match status" value="1"/>
</dbReference>
<dbReference type="Proteomes" id="UP001595583">
    <property type="component" value="Unassembled WGS sequence"/>
</dbReference>
<dbReference type="RefSeq" id="WP_378220445.1">
    <property type="nucleotide sequence ID" value="NZ_JBHRTK010000012.1"/>
</dbReference>
<dbReference type="EMBL" id="JBHRTK010000012">
    <property type="protein sequence ID" value="MFC3206634.1"/>
    <property type="molecule type" value="Genomic_DNA"/>
</dbReference>
<dbReference type="Pfam" id="PF01883">
    <property type="entry name" value="FeS_assembly_P"/>
    <property type="match status" value="1"/>
</dbReference>
<dbReference type="InterPro" id="IPR052339">
    <property type="entry name" value="Fe-S_Maturation_MIP18"/>
</dbReference>
<keyword evidence="3" id="KW-1185">Reference proteome</keyword>
<dbReference type="PANTHER" id="PTHR42831:SF1">
    <property type="entry name" value="FE-S PROTEIN MATURATION AUXILIARY FACTOR YITW"/>
    <property type="match status" value="1"/>
</dbReference>
<evidence type="ECO:0000313" key="2">
    <source>
        <dbReference type="EMBL" id="MFC3206634.1"/>
    </source>
</evidence>
<organism evidence="2 3">
    <name type="scientific">Aquamicrobium soli</name>
    <dbReference type="NCBI Taxonomy" id="1811518"/>
    <lineage>
        <taxon>Bacteria</taxon>
        <taxon>Pseudomonadati</taxon>
        <taxon>Pseudomonadota</taxon>
        <taxon>Alphaproteobacteria</taxon>
        <taxon>Hyphomicrobiales</taxon>
        <taxon>Phyllobacteriaceae</taxon>
        <taxon>Aquamicrobium</taxon>
    </lineage>
</organism>
<comment type="caution">
    <text evidence="2">The sequence shown here is derived from an EMBL/GenBank/DDBJ whole genome shotgun (WGS) entry which is preliminary data.</text>
</comment>
<evidence type="ECO:0000313" key="3">
    <source>
        <dbReference type="Proteomes" id="UP001595583"/>
    </source>
</evidence>
<accession>A0ABV7K8J5</accession>
<dbReference type="PANTHER" id="PTHR42831">
    <property type="entry name" value="FE-S PROTEIN MATURATION AUXILIARY FACTOR YITW"/>
    <property type="match status" value="1"/>
</dbReference>
<sequence>MEHFMSGAPVLRKPVRPAVRPAKAGAGGLAEEIRTSLRQVIDPELGYNIVDLGLVYDVSVGEDGAALVSMTTTTLGCPATSYLLEGARGCASAVTGVETVEVELTYEPSWSPEMMSDDAKAHFGIES</sequence>
<evidence type="ECO:0000259" key="1">
    <source>
        <dbReference type="Pfam" id="PF01883"/>
    </source>
</evidence>
<name>A0ABV7K8J5_9HYPH</name>
<dbReference type="InterPro" id="IPR034904">
    <property type="entry name" value="FSCA_dom_sf"/>
</dbReference>
<reference evidence="3" key="1">
    <citation type="journal article" date="2019" name="Int. J. Syst. Evol. Microbiol.">
        <title>The Global Catalogue of Microorganisms (GCM) 10K type strain sequencing project: providing services to taxonomists for standard genome sequencing and annotation.</title>
        <authorList>
            <consortium name="The Broad Institute Genomics Platform"/>
            <consortium name="The Broad Institute Genome Sequencing Center for Infectious Disease"/>
            <person name="Wu L."/>
            <person name="Ma J."/>
        </authorList>
    </citation>
    <scope>NUCLEOTIDE SEQUENCE [LARGE SCALE GENOMIC DNA]</scope>
    <source>
        <strain evidence="3">KCTC 52165</strain>
    </source>
</reference>
<feature type="domain" description="MIP18 family-like" evidence="1">
    <location>
        <begin position="31"/>
        <end position="102"/>
    </location>
</feature>